<dbReference type="AlphaFoldDB" id="A0A0B7JNB2"/>
<evidence type="ECO:0000256" key="5">
    <source>
        <dbReference type="PIRSR" id="PIRSR000097-3"/>
    </source>
</evidence>
<dbReference type="PROSITE" id="PS00798">
    <property type="entry name" value="ALDOKETO_REDUCTASE_1"/>
    <property type="match status" value="1"/>
</dbReference>
<accession>A0A0B7JNB2</accession>
<protein>
    <recommendedName>
        <fullName evidence="6">NADP-dependent oxidoreductase domain-containing protein</fullName>
    </recommendedName>
</protein>
<dbReference type="InterPro" id="IPR020471">
    <property type="entry name" value="AKR"/>
</dbReference>
<sequence length="281" mass="31434">MQPLSINSSITLSNSNKLPQLGFGVYLSPASICTQSCLTALENGYRHIDTAQYYENEAEVGLAVKKSGLRRQDVFLTTKILYPGGSEDLSYEQCVDSVRKLDPEHGYVDLFLIHSPNCGGEQNRKEMWTALERLHEEGKAKSIGVSNFGIKHIEELRKFAKVWPPHVNQIELHPWSQQREIVDYCRSHGIAVEAYSPLVRNQKAQDSTLVRIAEKHHVASSQVLIRYCLQKGWIPLPKSDNAGRIKANADVFDFSLDDEDMEILDNLNQGAAGAIVEAVAN</sequence>
<dbReference type="InterPro" id="IPR036812">
    <property type="entry name" value="NAD(P)_OxRdtase_dom_sf"/>
</dbReference>
<feature type="active site" description="Proton donor" evidence="3">
    <location>
        <position position="54"/>
    </location>
</feature>
<dbReference type="InterPro" id="IPR023210">
    <property type="entry name" value="NADP_OxRdtase_dom"/>
</dbReference>
<feature type="site" description="Lowers pKa of active site Tyr" evidence="5">
    <location>
        <position position="79"/>
    </location>
</feature>
<feature type="domain" description="NADP-dependent oxidoreductase" evidence="6">
    <location>
        <begin position="39"/>
        <end position="268"/>
    </location>
</feature>
<dbReference type="EMBL" id="CDPU01000001">
    <property type="protein sequence ID" value="CEO44747.1"/>
    <property type="molecule type" value="Genomic_DNA"/>
</dbReference>
<evidence type="ECO:0000259" key="6">
    <source>
        <dbReference type="Pfam" id="PF00248"/>
    </source>
</evidence>
<dbReference type="FunFam" id="3.20.20.100:FF:000015">
    <property type="entry name" value="Oxidoreductase, aldo/keto reductase family"/>
    <property type="match status" value="1"/>
</dbReference>
<dbReference type="PIRSF" id="PIRSF000097">
    <property type="entry name" value="AKR"/>
    <property type="match status" value="1"/>
</dbReference>
<evidence type="ECO:0000256" key="4">
    <source>
        <dbReference type="PIRSR" id="PIRSR000097-2"/>
    </source>
</evidence>
<comment type="similarity">
    <text evidence="1">Belongs to the aldo/keto reductase family.</text>
</comment>
<gene>
    <name evidence="7" type="ORF">BN869_000000802_1</name>
</gene>
<evidence type="ECO:0000256" key="2">
    <source>
        <dbReference type="ARBA" id="ARBA00023002"/>
    </source>
</evidence>
<dbReference type="CDD" id="cd19071">
    <property type="entry name" value="AKR_AKR1-5-like"/>
    <property type="match status" value="1"/>
</dbReference>
<dbReference type="Gene3D" id="3.20.20.100">
    <property type="entry name" value="NADP-dependent oxidoreductase domain"/>
    <property type="match status" value="1"/>
</dbReference>
<dbReference type="InterPro" id="IPR018170">
    <property type="entry name" value="Aldo/ket_reductase_CS"/>
</dbReference>
<dbReference type="Pfam" id="PF00248">
    <property type="entry name" value="Aldo_ket_red"/>
    <property type="match status" value="1"/>
</dbReference>
<dbReference type="PANTHER" id="PTHR43827:SF13">
    <property type="entry name" value="ALDO_KETO REDUCTASE FAMILY PROTEIN"/>
    <property type="match status" value="1"/>
</dbReference>
<reference evidence="7" key="1">
    <citation type="submission" date="2015-01" db="EMBL/GenBank/DDBJ databases">
        <authorList>
            <person name="Durling Mikael"/>
        </authorList>
    </citation>
    <scope>NUCLEOTIDE SEQUENCE</scope>
</reference>
<evidence type="ECO:0000313" key="7">
    <source>
        <dbReference type="EMBL" id="CEO44747.1"/>
    </source>
</evidence>
<dbReference type="PROSITE" id="PS00062">
    <property type="entry name" value="ALDOKETO_REDUCTASE_2"/>
    <property type="match status" value="1"/>
</dbReference>
<name>A0A0B7JNB2_BIOOC</name>
<feature type="binding site" evidence="4">
    <location>
        <position position="114"/>
    </location>
    <ligand>
        <name>substrate</name>
    </ligand>
</feature>
<dbReference type="PROSITE" id="PS00063">
    <property type="entry name" value="ALDOKETO_REDUCTASE_3"/>
    <property type="match status" value="1"/>
</dbReference>
<dbReference type="GO" id="GO:0016491">
    <property type="term" value="F:oxidoreductase activity"/>
    <property type="evidence" value="ECO:0007669"/>
    <property type="project" value="UniProtKB-KW"/>
</dbReference>
<evidence type="ECO:0000256" key="1">
    <source>
        <dbReference type="ARBA" id="ARBA00007905"/>
    </source>
</evidence>
<dbReference type="PANTHER" id="PTHR43827">
    <property type="entry name" value="2,5-DIKETO-D-GLUCONIC ACID REDUCTASE"/>
    <property type="match status" value="1"/>
</dbReference>
<keyword evidence="2" id="KW-0560">Oxidoreductase</keyword>
<proteinExistence type="inferred from homology"/>
<dbReference type="PRINTS" id="PR00069">
    <property type="entry name" value="ALDKETRDTASE"/>
</dbReference>
<evidence type="ECO:0000256" key="3">
    <source>
        <dbReference type="PIRSR" id="PIRSR000097-1"/>
    </source>
</evidence>
<dbReference type="SUPFAM" id="SSF51430">
    <property type="entry name" value="NAD(P)-linked oxidoreductase"/>
    <property type="match status" value="1"/>
</dbReference>
<organism evidence="7">
    <name type="scientific">Bionectria ochroleuca</name>
    <name type="common">Gliocladium roseum</name>
    <dbReference type="NCBI Taxonomy" id="29856"/>
    <lineage>
        <taxon>Eukaryota</taxon>
        <taxon>Fungi</taxon>
        <taxon>Dikarya</taxon>
        <taxon>Ascomycota</taxon>
        <taxon>Pezizomycotina</taxon>
        <taxon>Sordariomycetes</taxon>
        <taxon>Hypocreomycetidae</taxon>
        <taxon>Hypocreales</taxon>
        <taxon>Bionectriaceae</taxon>
        <taxon>Clonostachys</taxon>
    </lineage>
</organism>